<evidence type="ECO:0000256" key="2">
    <source>
        <dbReference type="HAMAP-Rule" id="MF_00003"/>
    </source>
</evidence>
<keyword evidence="1 2" id="KW-0690">Ribosome biogenesis</keyword>
<dbReference type="SUPFAM" id="SSF89919">
    <property type="entry name" value="Ribosome-binding factor A, RbfA"/>
    <property type="match status" value="1"/>
</dbReference>
<organism evidence="4 5">
    <name type="scientific">Candidatus Spyradenecus faecavium</name>
    <dbReference type="NCBI Taxonomy" id="2840947"/>
    <lineage>
        <taxon>Bacteria</taxon>
        <taxon>Pseudomonadati</taxon>
        <taxon>Lentisphaerota</taxon>
        <taxon>Lentisphaeria</taxon>
        <taxon>Lentisphaerales</taxon>
        <taxon>Lentisphaeraceae</taxon>
        <taxon>Lentisphaeraceae incertae sedis</taxon>
        <taxon>Candidatus Spyradenecus</taxon>
    </lineage>
</organism>
<dbReference type="HAMAP" id="MF_00003">
    <property type="entry name" value="RbfA"/>
    <property type="match status" value="1"/>
</dbReference>
<reference evidence="4" key="1">
    <citation type="submission" date="2020-10" db="EMBL/GenBank/DDBJ databases">
        <authorList>
            <person name="Gilroy R."/>
        </authorList>
    </citation>
    <scope>NUCLEOTIDE SEQUENCE</scope>
    <source>
        <strain evidence="4">35461</strain>
    </source>
</reference>
<feature type="region of interest" description="Disordered" evidence="3">
    <location>
        <begin position="112"/>
        <end position="131"/>
    </location>
</feature>
<evidence type="ECO:0000256" key="3">
    <source>
        <dbReference type="SAM" id="MobiDB-lite"/>
    </source>
</evidence>
<dbReference type="Pfam" id="PF02033">
    <property type="entry name" value="RBFA"/>
    <property type="match status" value="1"/>
</dbReference>
<dbReference type="InterPro" id="IPR000238">
    <property type="entry name" value="RbfA"/>
</dbReference>
<accession>A0A9D1T2C3</accession>
<comment type="subcellular location">
    <subcellularLocation>
        <location evidence="2">Cytoplasm</location>
    </subcellularLocation>
</comment>
<evidence type="ECO:0000313" key="5">
    <source>
        <dbReference type="Proteomes" id="UP000886845"/>
    </source>
</evidence>
<dbReference type="InterPro" id="IPR020053">
    <property type="entry name" value="Ribosome-bd_factorA_CS"/>
</dbReference>
<dbReference type="EMBL" id="DVOR01000131">
    <property type="protein sequence ID" value="HIV09280.1"/>
    <property type="molecule type" value="Genomic_DNA"/>
</dbReference>
<dbReference type="GO" id="GO:0005829">
    <property type="term" value="C:cytosol"/>
    <property type="evidence" value="ECO:0007669"/>
    <property type="project" value="TreeGrafter"/>
</dbReference>
<name>A0A9D1T2C3_9BACT</name>
<comment type="similarity">
    <text evidence="2">Belongs to the RbfA family.</text>
</comment>
<comment type="function">
    <text evidence="2">One of several proteins that assist in the late maturation steps of the functional core of the 30S ribosomal subunit. Associates with free 30S ribosomal subunits (but not with 30S subunits that are part of 70S ribosomes or polysomes). Required for efficient processing of 16S rRNA. May interact with the 5'-terminal helix region of 16S rRNA.</text>
</comment>
<comment type="caution">
    <text evidence="4">The sequence shown here is derived from an EMBL/GenBank/DDBJ whole genome shotgun (WGS) entry which is preliminary data.</text>
</comment>
<gene>
    <name evidence="2" type="primary">rbfA</name>
    <name evidence="4" type="ORF">IAC79_04120</name>
</gene>
<proteinExistence type="inferred from homology"/>
<dbReference type="InterPro" id="IPR015946">
    <property type="entry name" value="KH_dom-like_a/b"/>
</dbReference>
<evidence type="ECO:0000256" key="1">
    <source>
        <dbReference type="ARBA" id="ARBA00022517"/>
    </source>
</evidence>
<dbReference type="InterPro" id="IPR023799">
    <property type="entry name" value="RbfA_dom_sf"/>
</dbReference>
<reference evidence="4" key="2">
    <citation type="journal article" date="2021" name="PeerJ">
        <title>Extensive microbial diversity within the chicken gut microbiome revealed by metagenomics and culture.</title>
        <authorList>
            <person name="Gilroy R."/>
            <person name="Ravi A."/>
            <person name="Getino M."/>
            <person name="Pursley I."/>
            <person name="Horton D.L."/>
            <person name="Alikhan N.F."/>
            <person name="Baker D."/>
            <person name="Gharbi K."/>
            <person name="Hall N."/>
            <person name="Watson M."/>
            <person name="Adriaenssens E.M."/>
            <person name="Foster-Nyarko E."/>
            <person name="Jarju S."/>
            <person name="Secka A."/>
            <person name="Antonio M."/>
            <person name="Oren A."/>
            <person name="Chaudhuri R.R."/>
            <person name="La Ragione R."/>
            <person name="Hildebrand F."/>
            <person name="Pallen M.J."/>
        </authorList>
    </citation>
    <scope>NUCLEOTIDE SEQUENCE</scope>
    <source>
        <strain evidence="4">35461</strain>
    </source>
</reference>
<comment type="subunit">
    <text evidence="2">Monomer. Binds 30S ribosomal subunits, but not 50S ribosomal subunits or 70S ribosomes.</text>
</comment>
<dbReference type="PROSITE" id="PS01319">
    <property type="entry name" value="RBFA"/>
    <property type="match status" value="1"/>
</dbReference>
<dbReference type="AlphaFoldDB" id="A0A9D1T2C3"/>
<evidence type="ECO:0000313" key="4">
    <source>
        <dbReference type="EMBL" id="HIV09280.1"/>
    </source>
</evidence>
<protein>
    <recommendedName>
        <fullName evidence="2">Ribosome-binding factor A</fullName>
    </recommendedName>
</protein>
<keyword evidence="2" id="KW-0963">Cytoplasm</keyword>
<dbReference type="Gene3D" id="3.30.300.20">
    <property type="match status" value="1"/>
</dbReference>
<dbReference type="PANTHER" id="PTHR33515:SF1">
    <property type="entry name" value="RIBOSOME-BINDING FACTOR A, CHLOROPLASTIC-RELATED"/>
    <property type="match status" value="1"/>
</dbReference>
<sequence>MPVNRLDRVNALLLREVADDLYRVLQSDAEIDVAGVTVTKVECAPNLRTATVWVSIRDAAEHPKYLRRLSKHAKEIQALINRNLTLRFTPHLRFRLDVGIAKGDRVLDILSHLPPPADDPADDGAPAEPAP</sequence>
<dbReference type="Proteomes" id="UP000886845">
    <property type="component" value="Unassembled WGS sequence"/>
</dbReference>
<dbReference type="GO" id="GO:0043024">
    <property type="term" value="F:ribosomal small subunit binding"/>
    <property type="evidence" value="ECO:0007669"/>
    <property type="project" value="TreeGrafter"/>
</dbReference>
<dbReference type="PANTHER" id="PTHR33515">
    <property type="entry name" value="RIBOSOME-BINDING FACTOR A, CHLOROPLASTIC-RELATED"/>
    <property type="match status" value="1"/>
</dbReference>
<dbReference type="GO" id="GO:0030490">
    <property type="term" value="P:maturation of SSU-rRNA"/>
    <property type="evidence" value="ECO:0007669"/>
    <property type="project" value="UniProtKB-UniRule"/>
</dbReference>